<dbReference type="GO" id="GO:0071011">
    <property type="term" value="C:precatalytic spliceosome"/>
    <property type="evidence" value="ECO:0007669"/>
    <property type="project" value="TreeGrafter"/>
</dbReference>
<dbReference type="GO" id="GO:0003725">
    <property type="term" value="F:double-stranded RNA binding"/>
    <property type="evidence" value="ECO:0007669"/>
    <property type="project" value="TreeGrafter"/>
</dbReference>
<dbReference type="InterPro" id="IPR049402">
    <property type="entry name" value="DZF_dom_C"/>
</dbReference>
<dbReference type="GO" id="GO:0003727">
    <property type="term" value="F:single-stranded RNA binding"/>
    <property type="evidence" value="ECO:0007669"/>
    <property type="project" value="TreeGrafter"/>
</dbReference>
<dbReference type="Gene3D" id="1.10.1410.40">
    <property type="match status" value="1"/>
</dbReference>
<evidence type="ECO:0000313" key="3">
    <source>
        <dbReference type="EMBL" id="KAF6022308.1"/>
    </source>
</evidence>
<dbReference type="FunFam" id="1.10.1410.40:FF:000001">
    <property type="entry name" value="interleukin enhancer-binding factor 3 isoform X1"/>
    <property type="match status" value="1"/>
</dbReference>
<dbReference type="EMBL" id="VXIV02002868">
    <property type="protein sequence ID" value="KAF6022308.1"/>
    <property type="molecule type" value="Genomic_DNA"/>
</dbReference>
<dbReference type="OrthoDB" id="8898434at2759"/>
<dbReference type="PANTHER" id="PTHR45762">
    <property type="entry name" value="ZINC FINGER RNA-BINDING PROTEIN"/>
    <property type="match status" value="1"/>
</dbReference>
<feature type="region of interest" description="Disordered" evidence="1">
    <location>
        <begin position="158"/>
        <end position="185"/>
    </location>
</feature>
<evidence type="ECO:0000256" key="1">
    <source>
        <dbReference type="SAM" id="MobiDB-lite"/>
    </source>
</evidence>
<feature type="domain" description="DZF" evidence="2">
    <location>
        <begin position="1"/>
        <end position="185"/>
    </location>
</feature>
<name>A0A7J7JAC3_BUGNE</name>
<dbReference type="SMART" id="SM00572">
    <property type="entry name" value="DZF"/>
    <property type="match status" value="1"/>
</dbReference>
<reference evidence="3" key="1">
    <citation type="submission" date="2020-06" db="EMBL/GenBank/DDBJ databases">
        <title>Draft genome of Bugula neritina, a colonial animal packing powerful symbionts and potential medicines.</title>
        <authorList>
            <person name="Rayko M."/>
        </authorList>
    </citation>
    <scope>NUCLEOTIDE SEQUENCE [LARGE SCALE GENOMIC DNA]</scope>
    <source>
        <strain evidence="3">Kwan_BN1</strain>
    </source>
</reference>
<accession>A0A7J7JAC3</accession>
<evidence type="ECO:0000313" key="4">
    <source>
        <dbReference type="Proteomes" id="UP000593567"/>
    </source>
</evidence>
<dbReference type="InterPro" id="IPR006561">
    <property type="entry name" value="DZF_dom"/>
</dbReference>
<protein>
    <submittedName>
        <fullName evidence="3">ZFR</fullName>
    </submittedName>
</protein>
<comment type="caution">
    <text evidence="3">The sequence shown here is derived from an EMBL/GenBank/DDBJ whole genome shotgun (WGS) entry which is preliminary data.</text>
</comment>
<organism evidence="3 4">
    <name type="scientific">Bugula neritina</name>
    <name type="common">Brown bryozoan</name>
    <name type="synonym">Sertularia neritina</name>
    <dbReference type="NCBI Taxonomy" id="10212"/>
    <lineage>
        <taxon>Eukaryota</taxon>
        <taxon>Metazoa</taxon>
        <taxon>Spiralia</taxon>
        <taxon>Lophotrochozoa</taxon>
        <taxon>Bryozoa</taxon>
        <taxon>Gymnolaemata</taxon>
        <taxon>Cheilostomatida</taxon>
        <taxon>Flustrina</taxon>
        <taxon>Buguloidea</taxon>
        <taxon>Bugulidae</taxon>
        <taxon>Bugula</taxon>
    </lineage>
</organism>
<gene>
    <name evidence="3" type="ORF">EB796_019381</name>
</gene>
<dbReference type="PANTHER" id="PTHR45762:SF3">
    <property type="entry name" value="ZINC-FINGER PROTEIN AT 72D, ISOFORM B"/>
    <property type="match status" value="1"/>
</dbReference>
<keyword evidence="4" id="KW-1185">Reference proteome</keyword>
<dbReference type="Pfam" id="PF20965">
    <property type="entry name" value="DZF_C"/>
    <property type="match status" value="1"/>
</dbReference>
<feature type="compositionally biased region" description="Basic and acidic residues" evidence="1">
    <location>
        <begin position="176"/>
        <end position="185"/>
    </location>
</feature>
<evidence type="ECO:0000259" key="2">
    <source>
        <dbReference type="PROSITE" id="PS51703"/>
    </source>
</evidence>
<proteinExistence type="predicted"/>
<sequence>MNAADLLDKQKCLDALAALRHAKWFQARASIIPSCVLLLRVLKELKSREAKFACISSWAMELLLERCMTTAVSPMGPGDALRRFFESLASGLILPGGPGLSDPCEKDPIDSFHSLNPQSRENLTSYAQLCLRMIAFNKIHKILDIDVIVPEDQPLSLAAGAPRKRPLNSIDAEGGAEGKKEKTDE</sequence>
<dbReference type="Proteomes" id="UP000593567">
    <property type="component" value="Unassembled WGS sequence"/>
</dbReference>
<dbReference type="AlphaFoldDB" id="A0A7J7JAC3"/>
<dbReference type="PROSITE" id="PS51703">
    <property type="entry name" value="DZF"/>
    <property type="match status" value="1"/>
</dbReference>